<dbReference type="EC" id="5.4.99.12" evidence="4"/>
<dbReference type="FunFam" id="3.30.70.580:FF:000001">
    <property type="entry name" value="tRNA pseudouridine synthase A"/>
    <property type="match status" value="1"/>
</dbReference>
<feature type="binding site" evidence="4 6">
    <location>
        <position position="110"/>
    </location>
    <ligand>
        <name>substrate</name>
    </ligand>
</feature>
<dbReference type="PIRSF" id="PIRSF001430">
    <property type="entry name" value="tRNA_psdUrid_synth"/>
    <property type="match status" value="1"/>
</dbReference>
<dbReference type="CDD" id="cd02570">
    <property type="entry name" value="PseudoU_synth_EcTruA"/>
    <property type="match status" value="1"/>
</dbReference>
<gene>
    <name evidence="4 9" type="primary">truA</name>
    <name evidence="9" type="ORF">H9747_04065</name>
</gene>
<reference evidence="9" key="2">
    <citation type="submission" date="2021-04" db="EMBL/GenBank/DDBJ databases">
        <authorList>
            <person name="Gilroy R."/>
        </authorList>
    </citation>
    <scope>NUCLEOTIDE SEQUENCE</scope>
    <source>
        <strain evidence="9">CHK195-9823</strain>
    </source>
</reference>
<reference evidence="9" key="1">
    <citation type="journal article" date="2021" name="PeerJ">
        <title>Extensive microbial diversity within the chicken gut microbiome revealed by metagenomics and culture.</title>
        <authorList>
            <person name="Gilroy R."/>
            <person name="Ravi A."/>
            <person name="Getino M."/>
            <person name="Pursley I."/>
            <person name="Horton D.L."/>
            <person name="Alikhan N.F."/>
            <person name="Baker D."/>
            <person name="Gharbi K."/>
            <person name="Hall N."/>
            <person name="Watson M."/>
            <person name="Adriaenssens E.M."/>
            <person name="Foster-Nyarko E."/>
            <person name="Jarju S."/>
            <person name="Secka A."/>
            <person name="Antonio M."/>
            <person name="Oren A."/>
            <person name="Chaudhuri R.R."/>
            <person name="La Ragione R."/>
            <person name="Hildebrand F."/>
            <person name="Pallen M.J."/>
        </authorList>
    </citation>
    <scope>NUCLEOTIDE SEQUENCE</scope>
    <source>
        <strain evidence="9">CHK195-9823</strain>
    </source>
</reference>
<evidence type="ECO:0000256" key="6">
    <source>
        <dbReference type="PIRSR" id="PIRSR001430-2"/>
    </source>
</evidence>
<dbReference type="PANTHER" id="PTHR11142">
    <property type="entry name" value="PSEUDOURIDYLATE SYNTHASE"/>
    <property type="match status" value="1"/>
</dbReference>
<comment type="function">
    <text evidence="4">Formation of pseudouridine at positions 38, 39 and 40 in the anticodon stem and loop of transfer RNAs.</text>
</comment>
<dbReference type="Gene3D" id="3.30.70.580">
    <property type="entry name" value="Pseudouridine synthase I, catalytic domain, N-terminal subdomain"/>
    <property type="match status" value="1"/>
</dbReference>
<evidence type="ECO:0000313" key="10">
    <source>
        <dbReference type="Proteomes" id="UP000886814"/>
    </source>
</evidence>
<dbReference type="GO" id="GO:0031119">
    <property type="term" value="P:tRNA pseudouridine synthesis"/>
    <property type="evidence" value="ECO:0007669"/>
    <property type="project" value="UniProtKB-UniRule"/>
</dbReference>
<feature type="domain" description="Pseudouridine synthase I TruA alpha/beta" evidence="8">
    <location>
        <begin position="8"/>
        <end position="101"/>
    </location>
</feature>
<dbReference type="Proteomes" id="UP000886814">
    <property type="component" value="Unassembled WGS sequence"/>
</dbReference>
<evidence type="ECO:0000256" key="7">
    <source>
        <dbReference type="RuleBase" id="RU003792"/>
    </source>
</evidence>
<dbReference type="NCBIfam" id="TIGR00071">
    <property type="entry name" value="hisT_truA"/>
    <property type="match status" value="1"/>
</dbReference>
<sequence length="244" mass="28261">MNYRFDIQYDGTRYGGWQRQKTTENTIQGKIEEVLSRMTGEPVQIQGAGRTDAGVHALGQVANGHFQTDFNCEEICEYMNHYLPEDIEILRVCQVSDRFHSRLNAREKLYRYRIGTGSHKNVFERKYLCPLHENYDVEAMERAAGYLTGTHDFKSFCSNKKMKKSTVRTLYEIRLTRLPNELQIDYRGEGFLYNMVRILTGTLIEVGRGDRKPEEIKNILEGRDRGLAGFTAPARGLTLVEVRY</sequence>
<evidence type="ECO:0000259" key="8">
    <source>
        <dbReference type="Pfam" id="PF01416"/>
    </source>
</evidence>
<organism evidence="9 10">
    <name type="scientific">Candidatus Blautia stercorigallinarum</name>
    <dbReference type="NCBI Taxonomy" id="2838501"/>
    <lineage>
        <taxon>Bacteria</taxon>
        <taxon>Bacillati</taxon>
        <taxon>Bacillota</taxon>
        <taxon>Clostridia</taxon>
        <taxon>Lachnospirales</taxon>
        <taxon>Lachnospiraceae</taxon>
        <taxon>Blautia</taxon>
    </lineage>
</organism>
<evidence type="ECO:0000256" key="2">
    <source>
        <dbReference type="ARBA" id="ARBA00022694"/>
    </source>
</evidence>
<evidence type="ECO:0000313" key="9">
    <source>
        <dbReference type="EMBL" id="HIV38162.1"/>
    </source>
</evidence>
<comment type="catalytic activity">
    <reaction evidence="4 7">
        <text>uridine(38/39/40) in tRNA = pseudouridine(38/39/40) in tRNA</text>
        <dbReference type="Rhea" id="RHEA:22376"/>
        <dbReference type="Rhea" id="RHEA-COMP:10085"/>
        <dbReference type="Rhea" id="RHEA-COMP:10087"/>
        <dbReference type="ChEBI" id="CHEBI:65314"/>
        <dbReference type="ChEBI" id="CHEBI:65315"/>
        <dbReference type="EC" id="5.4.99.12"/>
    </reaction>
</comment>
<keyword evidence="3 4" id="KW-0413">Isomerase</keyword>
<dbReference type="Pfam" id="PF01416">
    <property type="entry name" value="PseudoU_synth_1"/>
    <property type="match status" value="2"/>
</dbReference>
<feature type="domain" description="Pseudouridine synthase I TruA alpha/beta" evidence="8">
    <location>
        <begin position="143"/>
        <end position="244"/>
    </location>
</feature>
<evidence type="ECO:0000256" key="4">
    <source>
        <dbReference type="HAMAP-Rule" id="MF_00171"/>
    </source>
</evidence>
<comment type="similarity">
    <text evidence="1 4 7">Belongs to the tRNA pseudouridine synthase TruA family.</text>
</comment>
<dbReference type="GO" id="GO:0160147">
    <property type="term" value="F:tRNA pseudouridine(38-40) synthase activity"/>
    <property type="evidence" value="ECO:0007669"/>
    <property type="project" value="UniProtKB-EC"/>
</dbReference>
<dbReference type="InterPro" id="IPR020095">
    <property type="entry name" value="PsdUridine_synth_TruA_C"/>
</dbReference>
<evidence type="ECO:0000256" key="3">
    <source>
        <dbReference type="ARBA" id="ARBA00023235"/>
    </source>
</evidence>
<protein>
    <recommendedName>
        <fullName evidence="4">tRNA pseudouridine synthase A</fullName>
        <ecNumber evidence="4">5.4.99.12</ecNumber>
    </recommendedName>
    <alternativeName>
        <fullName evidence="4">tRNA pseudouridine(38-40) synthase</fullName>
    </alternativeName>
    <alternativeName>
        <fullName evidence="4">tRNA pseudouridylate synthase I</fullName>
    </alternativeName>
    <alternativeName>
        <fullName evidence="4">tRNA-uridine isomerase I</fullName>
    </alternativeName>
</protein>
<name>A0A9D1TF99_9FIRM</name>
<evidence type="ECO:0000256" key="5">
    <source>
        <dbReference type="PIRSR" id="PIRSR001430-1"/>
    </source>
</evidence>
<evidence type="ECO:0000256" key="1">
    <source>
        <dbReference type="ARBA" id="ARBA00009375"/>
    </source>
</evidence>
<dbReference type="EMBL" id="DXIQ01000025">
    <property type="protein sequence ID" value="HIV38162.1"/>
    <property type="molecule type" value="Genomic_DNA"/>
</dbReference>
<feature type="active site" description="Nucleophile" evidence="4 5">
    <location>
        <position position="52"/>
    </location>
</feature>
<keyword evidence="2 4" id="KW-0819">tRNA processing</keyword>
<comment type="subunit">
    <text evidence="4">Homodimer.</text>
</comment>
<dbReference type="SUPFAM" id="SSF55120">
    <property type="entry name" value="Pseudouridine synthase"/>
    <property type="match status" value="1"/>
</dbReference>
<dbReference type="InterPro" id="IPR020103">
    <property type="entry name" value="PsdUridine_synth_cat_dom_sf"/>
</dbReference>
<dbReference type="InterPro" id="IPR020097">
    <property type="entry name" value="PsdUridine_synth_TruA_a/b_dom"/>
</dbReference>
<dbReference type="HAMAP" id="MF_00171">
    <property type="entry name" value="TruA"/>
    <property type="match status" value="1"/>
</dbReference>
<dbReference type="Gene3D" id="3.30.70.660">
    <property type="entry name" value="Pseudouridine synthase I, catalytic domain, C-terminal subdomain"/>
    <property type="match status" value="1"/>
</dbReference>
<dbReference type="InterPro" id="IPR020094">
    <property type="entry name" value="TruA/RsuA/RluB/E/F_N"/>
</dbReference>
<proteinExistence type="inferred from homology"/>
<dbReference type="GO" id="GO:0003723">
    <property type="term" value="F:RNA binding"/>
    <property type="evidence" value="ECO:0007669"/>
    <property type="project" value="InterPro"/>
</dbReference>
<dbReference type="InterPro" id="IPR001406">
    <property type="entry name" value="PsdUridine_synth_TruA"/>
</dbReference>
<comment type="caution">
    <text evidence="9">The sequence shown here is derived from an EMBL/GenBank/DDBJ whole genome shotgun (WGS) entry which is preliminary data.</text>
</comment>
<comment type="caution">
    <text evidence="4">Lacks conserved residue(s) required for the propagation of feature annotation.</text>
</comment>
<dbReference type="AlphaFoldDB" id="A0A9D1TF99"/>
<accession>A0A9D1TF99</accession>
<dbReference type="PANTHER" id="PTHR11142:SF22">
    <property type="entry name" value="TRNA PSEUDOURIDINE SYNTHASE A 2"/>
    <property type="match status" value="1"/>
</dbReference>